<protein>
    <submittedName>
        <fullName evidence="3">LacI family DNA-binding transcriptional regulator</fullName>
    </submittedName>
</protein>
<comment type="caution">
    <text evidence="3">The sequence shown here is derived from an EMBL/GenBank/DDBJ whole genome shotgun (WGS) entry which is preliminary data.</text>
</comment>
<dbReference type="EMBL" id="JBIHSN010000003">
    <property type="protein sequence ID" value="MFH0266986.1"/>
    <property type="molecule type" value="Genomic_DNA"/>
</dbReference>
<keyword evidence="4" id="KW-1185">Reference proteome</keyword>
<organism evidence="3 4">
    <name type="scientific">Vibrio rumoiensis</name>
    <dbReference type="NCBI Taxonomy" id="76258"/>
    <lineage>
        <taxon>Bacteria</taxon>
        <taxon>Pseudomonadati</taxon>
        <taxon>Pseudomonadota</taxon>
        <taxon>Gammaproteobacteria</taxon>
        <taxon>Vibrionales</taxon>
        <taxon>Vibrionaceae</taxon>
        <taxon>Vibrio</taxon>
    </lineage>
</organism>
<feature type="domain" description="HTH lacI-type" evidence="2">
    <location>
        <begin position="2"/>
        <end position="35"/>
    </location>
</feature>
<dbReference type="RefSeq" id="WP_197712965.1">
    <property type="nucleotide sequence ID" value="NZ_AP018686.1"/>
</dbReference>
<accession>A0ABW7IZ96</accession>
<dbReference type="Proteomes" id="UP001607151">
    <property type="component" value="Unassembled WGS sequence"/>
</dbReference>
<reference evidence="3 4" key="1">
    <citation type="submission" date="2024-10" db="EMBL/GenBank/DDBJ databases">
        <authorList>
            <person name="Yibar A."/>
            <person name="Saticioglu I.B."/>
            <person name="Duman M."/>
            <person name="Ajmi N."/>
            <person name="Gurler F."/>
            <person name="Ay H."/>
            <person name="Onuk E."/>
            <person name="Guler S."/>
            <person name="Romalde J.L."/>
        </authorList>
    </citation>
    <scope>NUCLEOTIDE SEQUENCE [LARGE SCALE GENOMIC DNA]</scope>
    <source>
        <strain evidence="3 4">14-MA-B</strain>
    </source>
</reference>
<dbReference type="Gene3D" id="1.10.260.40">
    <property type="entry name" value="lambda repressor-like DNA-binding domains"/>
    <property type="match status" value="1"/>
</dbReference>
<dbReference type="GO" id="GO:0003677">
    <property type="term" value="F:DNA binding"/>
    <property type="evidence" value="ECO:0007669"/>
    <property type="project" value="UniProtKB-KW"/>
</dbReference>
<dbReference type="CDD" id="cd01392">
    <property type="entry name" value="HTH_LacI"/>
    <property type="match status" value="1"/>
</dbReference>
<dbReference type="InterPro" id="IPR010982">
    <property type="entry name" value="Lambda_DNA-bd_dom_sf"/>
</dbReference>
<gene>
    <name evidence="3" type="ORF">ACGRQ9_16205</name>
</gene>
<feature type="region of interest" description="Disordered" evidence="1">
    <location>
        <begin position="1"/>
        <end position="35"/>
    </location>
</feature>
<dbReference type="PROSITE" id="PS50932">
    <property type="entry name" value="HTH_LACI_2"/>
    <property type="match status" value="1"/>
</dbReference>
<evidence type="ECO:0000313" key="4">
    <source>
        <dbReference type="Proteomes" id="UP001607151"/>
    </source>
</evidence>
<evidence type="ECO:0000256" key="1">
    <source>
        <dbReference type="SAM" id="MobiDB-lite"/>
    </source>
</evidence>
<dbReference type="Pfam" id="PF00356">
    <property type="entry name" value="LacI"/>
    <property type="match status" value="1"/>
</dbReference>
<dbReference type="SUPFAM" id="SSF47413">
    <property type="entry name" value="lambda repressor-like DNA-binding domains"/>
    <property type="match status" value="1"/>
</dbReference>
<dbReference type="PRINTS" id="PR00036">
    <property type="entry name" value="HTHLACI"/>
</dbReference>
<evidence type="ECO:0000259" key="2">
    <source>
        <dbReference type="PROSITE" id="PS50932"/>
    </source>
</evidence>
<evidence type="ECO:0000313" key="3">
    <source>
        <dbReference type="EMBL" id="MFH0266986.1"/>
    </source>
</evidence>
<dbReference type="InterPro" id="IPR000843">
    <property type="entry name" value="HTH_LacI"/>
</dbReference>
<keyword evidence="3" id="KW-0238">DNA-binding</keyword>
<sequence>MPTIKDIAKKTGTSSSTVSRVLNNDPSLPSQTASR</sequence>
<name>A0ABW7IZ96_9VIBR</name>
<proteinExistence type="predicted"/>
<feature type="compositionally biased region" description="Polar residues" evidence="1">
    <location>
        <begin position="11"/>
        <end position="35"/>
    </location>
</feature>